<feature type="region of interest" description="Disordered" evidence="1">
    <location>
        <begin position="30"/>
        <end position="107"/>
    </location>
</feature>
<keyword evidence="2" id="KW-0732">Signal</keyword>
<protein>
    <submittedName>
        <fullName evidence="3">Uncharacterized protein</fullName>
    </submittedName>
</protein>
<feature type="compositionally biased region" description="Low complexity" evidence="1">
    <location>
        <begin position="30"/>
        <end position="65"/>
    </location>
</feature>
<sequence length="205" mass="19409">MSARRVRPAHRLAAVLGACAVALTACSSDELSPTADGSGAAATTSTPHSATTSAGASAGAPTAGTAAGGTAGVTGQAPDPSAGDGVDVATDPPAPAPNSGSGGSAPRAVDVTVTYSGYDASASAVVAGGVVLGVVEDTGTCSLVLTRGGQRATASASAAPDVSSTACGDLRVDRAQLAPGSWDLVLTYSSPTSTGTSPVQEVEIP</sequence>
<dbReference type="OrthoDB" id="4981587at2"/>
<proteinExistence type="predicted"/>
<dbReference type="AlphaFoldDB" id="A0A1G8AG78"/>
<dbReference type="EMBL" id="FNCF01000013">
    <property type="protein sequence ID" value="SDH19972.1"/>
    <property type="molecule type" value="Genomic_DNA"/>
</dbReference>
<evidence type="ECO:0000313" key="4">
    <source>
        <dbReference type="Proteomes" id="UP000198863"/>
    </source>
</evidence>
<evidence type="ECO:0000256" key="1">
    <source>
        <dbReference type="SAM" id="MobiDB-lite"/>
    </source>
</evidence>
<dbReference type="RefSeq" id="WP_091069435.1">
    <property type="nucleotide sequence ID" value="NZ_FNCF01000013.1"/>
</dbReference>
<dbReference type="Proteomes" id="UP000198863">
    <property type="component" value="Unassembled WGS sequence"/>
</dbReference>
<accession>A0A1G8AG78</accession>
<keyword evidence="4" id="KW-1185">Reference proteome</keyword>
<organism evidence="3 4">
    <name type="scientific">Klenkia brasiliensis</name>
    <dbReference type="NCBI Taxonomy" id="333142"/>
    <lineage>
        <taxon>Bacteria</taxon>
        <taxon>Bacillati</taxon>
        <taxon>Actinomycetota</taxon>
        <taxon>Actinomycetes</taxon>
        <taxon>Geodermatophilales</taxon>
        <taxon>Geodermatophilaceae</taxon>
        <taxon>Klenkia</taxon>
    </lineage>
</organism>
<name>A0A1G8AG78_9ACTN</name>
<feature type="signal peptide" evidence="2">
    <location>
        <begin position="1"/>
        <end position="27"/>
    </location>
</feature>
<evidence type="ECO:0000256" key="2">
    <source>
        <dbReference type="SAM" id="SignalP"/>
    </source>
</evidence>
<reference evidence="4" key="1">
    <citation type="submission" date="2016-10" db="EMBL/GenBank/DDBJ databases">
        <authorList>
            <person name="Varghese N."/>
            <person name="Submissions S."/>
        </authorList>
    </citation>
    <scope>NUCLEOTIDE SEQUENCE [LARGE SCALE GENOMIC DNA]</scope>
    <source>
        <strain evidence="4">DSM 44526</strain>
    </source>
</reference>
<evidence type="ECO:0000313" key="3">
    <source>
        <dbReference type="EMBL" id="SDH19972.1"/>
    </source>
</evidence>
<dbReference type="PROSITE" id="PS51257">
    <property type="entry name" value="PROKAR_LIPOPROTEIN"/>
    <property type="match status" value="1"/>
</dbReference>
<feature type="chain" id="PRO_5011483865" evidence="2">
    <location>
        <begin position="28"/>
        <end position="205"/>
    </location>
</feature>
<gene>
    <name evidence="3" type="ORF">SAMN05660324_0134</name>
</gene>